<dbReference type="PANTHER" id="PTHR13318:SF272">
    <property type="entry name" value="OS12G0552700 PROTEIN"/>
    <property type="match status" value="1"/>
</dbReference>
<dbReference type="GO" id="GO:0031146">
    <property type="term" value="P:SCF-dependent proteasomal ubiquitin-dependent protein catabolic process"/>
    <property type="evidence" value="ECO:0007669"/>
    <property type="project" value="TreeGrafter"/>
</dbReference>
<name>A0A2N9J4P5_FAGSY</name>
<accession>A0A2N9J4P5</accession>
<dbReference type="InterPro" id="IPR032675">
    <property type="entry name" value="LRR_dom_sf"/>
</dbReference>
<dbReference type="FunFam" id="3.80.10.10:FF:000276">
    <property type="entry name" value="F-box/LRR-repeat protein 3"/>
    <property type="match status" value="1"/>
</dbReference>
<dbReference type="PANTHER" id="PTHR13318">
    <property type="entry name" value="PARTNER OF PAIRED, ISOFORM B-RELATED"/>
    <property type="match status" value="1"/>
</dbReference>
<reference evidence="2" key="1">
    <citation type="submission" date="2018-02" db="EMBL/GenBank/DDBJ databases">
        <authorList>
            <person name="Cohen D.B."/>
            <person name="Kent A.D."/>
        </authorList>
    </citation>
    <scope>NUCLEOTIDE SEQUENCE</scope>
</reference>
<dbReference type="SUPFAM" id="SSF52047">
    <property type="entry name" value="RNI-like"/>
    <property type="match status" value="1"/>
</dbReference>
<dbReference type="InterPro" id="IPR057207">
    <property type="entry name" value="FBXL15_LRR"/>
</dbReference>
<dbReference type="Gene3D" id="3.80.10.10">
    <property type="entry name" value="Ribonuclease Inhibitor"/>
    <property type="match status" value="2"/>
</dbReference>
<dbReference type="SMART" id="SM00367">
    <property type="entry name" value="LRR_CC"/>
    <property type="match status" value="6"/>
</dbReference>
<evidence type="ECO:0000313" key="2">
    <source>
        <dbReference type="EMBL" id="SPD31595.1"/>
    </source>
</evidence>
<feature type="domain" description="F-box/LRR-repeat protein 15-like leucin rich repeat" evidence="1">
    <location>
        <begin position="105"/>
        <end position="208"/>
    </location>
</feature>
<sequence length="315" mass="34434">MVWQSRWNGCMNTLITAYAEGKGEVGEGGRNCKSVSKQARKITSESLCSIASLPKLEVLLMAGCPFVDDYGLQFLENGCPSLQDIAVLQCSMQDTVFQSLRRVSISLDHVACNSKELDLTDCCGVNDEVLKYLSRCSELSSLKLGLCSNISDKGLAYIARNCTKISELDLYRCTGIGDDGLVTLSSGCKKLTKLNLSYCNGVTDRGMQYIGHLGELSDLEMRGLVNFISEGLTAVAAGCKKLSDLDLKHCGKIDDSGFWALSYYSRNMRQIKMSYCAVSDVGLCMVLGNLTRLQDVKLVHLMNVTVKGFELALRA</sequence>
<gene>
    <name evidence="2" type="ORF">FSB_LOCUS59477</name>
</gene>
<dbReference type="InterPro" id="IPR006553">
    <property type="entry name" value="Leu-rich_rpt_Cys-con_subtyp"/>
</dbReference>
<evidence type="ECO:0000259" key="1">
    <source>
        <dbReference type="Pfam" id="PF25372"/>
    </source>
</evidence>
<organism evidence="2">
    <name type="scientific">Fagus sylvatica</name>
    <name type="common">Beechnut</name>
    <dbReference type="NCBI Taxonomy" id="28930"/>
    <lineage>
        <taxon>Eukaryota</taxon>
        <taxon>Viridiplantae</taxon>
        <taxon>Streptophyta</taxon>
        <taxon>Embryophyta</taxon>
        <taxon>Tracheophyta</taxon>
        <taxon>Spermatophyta</taxon>
        <taxon>Magnoliopsida</taxon>
        <taxon>eudicotyledons</taxon>
        <taxon>Gunneridae</taxon>
        <taxon>Pentapetalae</taxon>
        <taxon>rosids</taxon>
        <taxon>fabids</taxon>
        <taxon>Fagales</taxon>
        <taxon>Fagaceae</taxon>
        <taxon>Fagus</taxon>
    </lineage>
</organism>
<dbReference type="GO" id="GO:0019005">
    <property type="term" value="C:SCF ubiquitin ligase complex"/>
    <property type="evidence" value="ECO:0007669"/>
    <property type="project" value="TreeGrafter"/>
</dbReference>
<dbReference type="Pfam" id="PF13516">
    <property type="entry name" value="LRR_6"/>
    <property type="match status" value="1"/>
</dbReference>
<dbReference type="InterPro" id="IPR001611">
    <property type="entry name" value="Leu-rich_rpt"/>
</dbReference>
<dbReference type="Pfam" id="PF25372">
    <property type="entry name" value="DUF7885"/>
    <property type="match status" value="1"/>
</dbReference>
<dbReference type="AlphaFoldDB" id="A0A2N9J4P5"/>
<dbReference type="EMBL" id="OIVN01006369">
    <property type="protein sequence ID" value="SPD31595.1"/>
    <property type="molecule type" value="Genomic_DNA"/>
</dbReference>
<protein>
    <recommendedName>
        <fullName evidence="1">F-box/LRR-repeat protein 15-like leucin rich repeat domain-containing protein</fullName>
    </recommendedName>
</protein>
<proteinExistence type="predicted"/>